<accession>B3QXN5</accession>
<reference evidence="2 3" key="1">
    <citation type="submission" date="2008-06" db="EMBL/GenBank/DDBJ databases">
        <title>Complete sequence of Chloroherpeton thalassium ATCC 35110.</title>
        <authorList>
            <consortium name="US DOE Joint Genome Institute"/>
            <person name="Lucas S."/>
            <person name="Copeland A."/>
            <person name="Lapidus A."/>
            <person name="Glavina del Rio T."/>
            <person name="Dalin E."/>
            <person name="Tice H."/>
            <person name="Bruce D."/>
            <person name="Goodwin L."/>
            <person name="Pitluck S."/>
            <person name="Schmutz J."/>
            <person name="Larimer F."/>
            <person name="Land M."/>
            <person name="Hauser L."/>
            <person name="Kyrpides N."/>
            <person name="Mikhailova N."/>
            <person name="Liu Z."/>
            <person name="Li T."/>
            <person name="Zhao F."/>
            <person name="Overmann J."/>
            <person name="Bryant D.A."/>
            <person name="Richardson P."/>
        </authorList>
    </citation>
    <scope>NUCLEOTIDE SEQUENCE [LARGE SCALE GENOMIC DNA]</scope>
    <source>
        <strain evidence="3">ATCC 35110 / GB-78</strain>
    </source>
</reference>
<keyword evidence="1" id="KW-0472">Membrane</keyword>
<dbReference type="AlphaFoldDB" id="B3QXN5"/>
<protein>
    <submittedName>
        <fullName evidence="2">Uncharacterized protein</fullName>
    </submittedName>
</protein>
<sequence length="146" mass="16179">MTLSDLFPKVSKAWLISLAGFVWGVVGAFLCRLAFSWLQPIEMTEASLFIVFGLAIAFAAFKFGLSKVAQKNIKRLNTFENGAPIYAFQSWKSYAMIGIMIPLGFTLRHSMIPKEYLAIPYLGMGGSLFLSSTIYFKSLFGQAAKP</sequence>
<dbReference type="EMBL" id="CP001100">
    <property type="protein sequence ID" value="ACF14950.1"/>
    <property type="molecule type" value="Genomic_DNA"/>
</dbReference>
<gene>
    <name evidence="2" type="ordered locus">Ctha_2501</name>
</gene>
<proteinExistence type="predicted"/>
<dbReference type="Proteomes" id="UP000001208">
    <property type="component" value="Chromosome"/>
</dbReference>
<evidence type="ECO:0000313" key="3">
    <source>
        <dbReference type="Proteomes" id="UP000001208"/>
    </source>
</evidence>
<feature type="transmembrane region" description="Helical" evidence="1">
    <location>
        <begin position="117"/>
        <end position="136"/>
    </location>
</feature>
<feature type="transmembrane region" description="Helical" evidence="1">
    <location>
        <begin position="47"/>
        <end position="65"/>
    </location>
</feature>
<dbReference type="HOGENOM" id="CLU_128087_1_0_10"/>
<name>B3QXN5_CHLT3</name>
<dbReference type="RefSeq" id="WP_012501032.1">
    <property type="nucleotide sequence ID" value="NC_011026.1"/>
</dbReference>
<dbReference type="OrthoDB" id="5420863at2"/>
<organism evidence="2 3">
    <name type="scientific">Chloroherpeton thalassium (strain ATCC 35110 / GB-78)</name>
    <dbReference type="NCBI Taxonomy" id="517418"/>
    <lineage>
        <taxon>Bacteria</taxon>
        <taxon>Pseudomonadati</taxon>
        <taxon>Chlorobiota</taxon>
        <taxon>Chlorobiia</taxon>
        <taxon>Chlorobiales</taxon>
        <taxon>Chloroherpetonaceae</taxon>
        <taxon>Chloroherpeton</taxon>
    </lineage>
</organism>
<evidence type="ECO:0000313" key="2">
    <source>
        <dbReference type="EMBL" id="ACF14950.1"/>
    </source>
</evidence>
<keyword evidence="1" id="KW-1133">Transmembrane helix</keyword>
<keyword evidence="1" id="KW-0812">Transmembrane</keyword>
<dbReference type="eggNOG" id="ENOG50334I1">
    <property type="taxonomic scope" value="Bacteria"/>
</dbReference>
<dbReference type="KEGG" id="cts:Ctha_2501"/>
<keyword evidence="3" id="KW-1185">Reference proteome</keyword>
<evidence type="ECO:0000256" key="1">
    <source>
        <dbReference type="SAM" id="Phobius"/>
    </source>
</evidence>
<feature type="transmembrane region" description="Helical" evidence="1">
    <location>
        <begin position="13"/>
        <end position="35"/>
    </location>
</feature>
<dbReference type="STRING" id="517418.Ctha_2501"/>
<feature type="transmembrane region" description="Helical" evidence="1">
    <location>
        <begin position="85"/>
        <end position="105"/>
    </location>
</feature>